<reference evidence="7" key="2">
    <citation type="submission" date="2014-09" db="EMBL/GenBank/DDBJ databases">
        <title>Criblamydia sequanensis harbors a mega-plasmid encoding arsenite resistance.</title>
        <authorList>
            <person name="Bertelli C."/>
            <person name="Goesmann A."/>
            <person name="Greub G."/>
        </authorList>
    </citation>
    <scope>NUCLEOTIDE SEQUENCE [LARGE SCALE GENOMIC DNA]</scope>
    <source>
        <strain evidence="7">CRIB-18</strain>
    </source>
</reference>
<dbReference type="SUPFAM" id="SSF55931">
    <property type="entry name" value="Glutamine synthetase/guanido kinase"/>
    <property type="match status" value="1"/>
</dbReference>
<dbReference type="Proteomes" id="UP000031552">
    <property type="component" value="Unassembled WGS sequence"/>
</dbReference>
<keyword evidence="4 5" id="KW-0067">ATP-binding</keyword>
<comment type="caution">
    <text evidence="7">The sequence shown here is derived from an EMBL/GenBank/DDBJ whole genome shotgun (WGS) entry which is preliminary data.</text>
</comment>
<dbReference type="PANTHER" id="PTHR11547:SF38">
    <property type="entry name" value="ARGININE KINASE 1-RELATED"/>
    <property type="match status" value="1"/>
</dbReference>
<comment type="caution">
    <text evidence="5">Lacks conserved residue(s) required for the propagation of feature annotation.</text>
</comment>
<proteinExistence type="inferred from homology"/>
<keyword evidence="1 5" id="KW-0808">Transferase</keyword>
<evidence type="ECO:0000259" key="6">
    <source>
        <dbReference type="PROSITE" id="PS51510"/>
    </source>
</evidence>
<sequence>MKDSVKPRDMLLEKSPWRNNSNKIWLASSLCLKRNVEKFNFPPRLSGDRQKAIVTLIGKEILKEDLDNPVLFKADKMDPLDKEYLTEHFLTTSDFHHAHAGEAFIVDHSSRFLTTLNIHDHIQFRIINVKSDPEKSLNELIKIESAVGKTLKYAYSPRFGFLTSHPEESGTGMEMSIYIQVPALIHTGAIDATLDKIMDDSIEITGLHGSPTEIIGDLLVLKNQYSLAVTEETILSSLHQAATRLTLEENSARSKIKQKENPEIKDRVSRAFGILIHSYQIEALEALNAISLIKLGVDFDWIKGISNESLNELFLNCRRAHLICCQQTPIQQEEVGHARAGYIHKALEKVELLI</sequence>
<dbReference type="AlphaFoldDB" id="A0A090CZ89"/>
<keyword evidence="3 5" id="KW-0418">Kinase</keyword>
<feature type="binding site" evidence="5">
    <location>
        <begin position="174"/>
        <end position="178"/>
    </location>
    <ligand>
        <name>ATP</name>
        <dbReference type="ChEBI" id="CHEBI:30616"/>
    </ligand>
</feature>
<dbReference type="Gene3D" id="3.30.590.10">
    <property type="entry name" value="Glutamine synthetase/guanido kinase, catalytic domain"/>
    <property type="match status" value="1"/>
</dbReference>
<comment type="similarity">
    <text evidence="5">Belongs to the ATP:guanido phosphotransferase family.</text>
</comment>
<dbReference type="EMBL" id="CCEJ010000007">
    <property type="protein sequence ID" value="CDR34257.1"/>
    <property type="molecule type" value="Genomic_DNA"/>
</dbReference>
<dbReference type="GO" id="GO:0005524">
    <property type="term" value="F:ATP binding"/>
    <property type="evidence" value="ECO:0007669"/>
    <property type="project" value="UniProtKB-UniRule"/>
</dbReference>
<dbReference type="GO" id="GO:0005615">
    <property type="term" value="C:extracellular space"/>
    <property type="evidence" value="ECO:0007669"/>
    <property type="project" value="TreeGrafter"/>
</dbReference>
<evidence type="ECO:0000256" key="5">
    <source>
        <dbReference type="PROSITE-ProRule" id="PRU00843"/>
    </source>
</evidence>
<dbReference type="eggNOG" id="COG3869">
    <property type="taxonomic scope" value="Bacteria"/>
</dbReference>
<evidence type="ECO:0000256" key="3">
    <source>
        <dbReference type="ARBA" id="ARBA00022777"/>
    </source>
</evidence>
<dbReference type="OrthoDB" id="18720at2"/>
<name>A0A090CZ89_9BACT</name>
<keyword evidence="8" id="KW-1185">Reference proteome</keyword>
<evidence type="ECO:0000313" key="7">
    <source>
        <dbReference type="EMBL" id="CDR34257.1"/>
    </source>
</evidence>
<feature type="binding site" evidence="5">
    <location>
        <begin position="205"/>
        <end position="210"/>
    </location>
    <ligand>
        <name>ATP</name>
        <dbReference type="ChEBI" id="CHEBI:30616"/>
    </ligand>
</feature>
<evidence type="ECO:0000313" key="8">
    <source>
        <dbReference type="Proteomes" id="UP000031552"/>
    </source>
</evidence>
<organism evidence="7 8">
    <name type="scientific">Candidatus Criblamydia sequanensis CRIB-18</name>
    <dbReference type="NCBI Taxonomy" id="1437425"/>
    <lineage>
        <taxon>Bacteria</taxon>
        <taxon>Pseudomonadati</taxon>
        <taxon>Chlamydiota</taxon>
        <taxon>Chlamydiia</taxon>
        <taxon>Parachlamydiales</taxon>
        <taxon>Candidatus Criblamydiaceae</taxon>
        <taxon>Candidatus Criblamydia</taxon>
    </lineage>
</organism>
<dbReference type="InterPro" id="IPR000749">
    <property type="entry name" value="ATP-guanido_PTrfase"/>
</dbReference>
<feature type="domain" description="Phosphagen kinase C-terminal" evidence="6">
    <location>
        <begin position="24"/>
        <end position="252"/>
    </location>
</feature>
<dbReference type="GO" id="GO:0004111">
    <property type="term" value="F:creatine kinase activity"/>
    <property type="evidence" value="ECO:0007669"/>
    <property type="project" value="InterPro"/>
</dbReference>
<evidence type="ECO:0000256" key="1">
    <source>
        <dbReference type="ARBA" id="ARBA00022679"/>
    </source>
</evidence>
<reference evidence="7" key="1">
    <citation type="submission" date="2013-12" db="EMBL/GenBank/DDBJ databases">
        <authorList>
            <person name="Linke B."/>
        </authorList>
    </citation>
    <scope>NUCLEOTIDE SEQUENCE [LARGE SCALE GENOMIC DNA]</scope>
    <source>
        <strain evidence="7">CRIB-18</strain>
    </source>
</reference>
<evidence type="ECO:0000256" key="2">
    <source>
        <dbReference type="ARBA" id="ARBA00022741"/>
    </source>
</evidence>
<dbReference type="STRING" id="1437425.CSEC_1443"/>
<dbReference type="InterPro" id="IPR022414">
    <property type="entry name" value="ATP-guanido_PTrfase_cat"/>
</dbReference>
<dbReference type="RefSeq" id="WP_041017809.1">
    <property type="nucleotide sequence ID" value="NZ_CCEJ010000007.1"/>
</dbReference>
<accession>A0A090CZ89</accession>
<dbReference type="PROSITE" id="PS51510">
    <property type="entry name" value="PHOSPHAGEN_KINASE_C"/>
    <property type="match status" value="1"/>
</dbReference>
<dbReference type="PANTHER" id="PTHR11547">
    <property type="entry name" value="ARGININE OR CREATINE KINASE"/>
    <property type="match status" value="1"/>
</dbReference>
<dbReference type="GO" id="GO:0046314">
    <property type="term" value="P:phosphocreatine biosynthetic process"/>
    <property type="evidence" value="ECO:0007669"/>
    <property type="project" value="InterPro"/>
</dbReference>
<gene>
    <name evidence="7" type="ORF">CSEC_1443</name>
</gene>
<protein>
    <submittedName>
        <fullName evidence="7">ATP:guanido phosphotransferase</fullName>
        <ecNumber evidence="7">2.7.3.-</ecNumber>
    </submittedName>
</protein>
<feature type="binding site" evidence="5">
    <location>
        <begin position="27"/>
        <end position="31"/>
    </location>
    <ligand>
        <name>ATP</name>
        <dbReference type="ChEBI" id="CHEBI:30616"/>
    </ligand>
</feature>
<dbReference type="Pfam" id="PF00217">
    <property type="entry name" value="ATP-gua_Ptrans"/>
    <property type="match status" value="1"/>
</dbReference>
<dbReference type="InterPro" id="IPR014746">
    <property type="entry name" value="Gln_synth/guanido_kin_cat_dom"/>
</dbReference>
<keyword evidence="2 5" id="KW-0547">Nucleotide-binding</keyword>
<dbReference type="EC" id="2.7.3.-" evidence="7"/>
<evidence type="ECO:0000256" key="4">
    <source>
        <dbReference type="ARBA" id="ARBA00022840"/>
    </source>
</evidence>